<name>A0A9W8A3P1_9FUNG</name>
<comment type="function">
    <text evidence="1">Mediator of diverse signals that repress RNA polymerase III transcription. Inhibits the de novo assembly of TFIIIB onto DNA.</text>
</comment>
<keyword evidence="1" id="KW-0678">Repressor</keyword>
<keyword evidence="1" id="KW-0804">Transcription</keyword>
<dbReference type="Pfam" id="PF09174">
    <property type="entry name" value="Maf1"/>
    <property type="match status" value="1"/>
</dbReference>
<dbReference type="InterPro" id="IPR015257">
    <property type="entry name" value="Maf1"/>
</dbReference>
<gene>
    <name evidence="3" type="primary">MAF1</name>
    <name evidence="3" type="ORF">H4219_002583</name>
</gene>
<dbReference type="PANTHER" id="PTHR22504">
    <property type="entry name" value="REPRESSOR OF RNA POLYMERASE III TRANSCRIPTION MAF1"/>
    <property type="match status" value="1"/>
</dbReference>
<feature type="region of interest" description="Disordered" evidence="2">
    <location>
        <begin position="239"/>
        <end position="264"/>
    </location>
</feature>
<dbReference type="PIRSF" id="PIRSF037240">
    <property type="entry name" value="RNA_polIII_Trep_MAF1"/>
    <property type="match status" value="1"/>
</dbReference>
<evidence type="ECO:0000313" key="4">
    <source>
        <dbReference type="Proteomes" id="UP001150538"/>
    </source>
</evidence>
<accession>A0A9W8A3P1</accession>
<keyword evidence="4" id="KW-1185">Reference proteome</keyword>
<organism evidence="3 4">
    <name type="scientific">Mycoemilia scoparia</name>
    <dbReference type="NCBI Taxonomy" id="417184"/>
    <lineage>
        <taxon>Eukaryota</taxon>
        <taxon>Fungi</taxon>
        <taxon>Fungi incertae sedis</taxon>
        <taxon>Zoopagomycota</taxon>
        <taxon>Kickxellomycotina</taxon>
        <taxon>Kickxellomycetes</taxon>
        <taxon>Kickxellales</taxon>
        <taxon>Kickxellaceae</taxon>
        <taxon>Mycoemilia</taxon>
    </lineage>
</organism>
<dbReference type="GO" id="GO:0016480">
    <property type="term" value="P:negative regulation of transcription by RNA polymerase III"/>
    <property type="evidence" value="ECO:0007669"/>
    <property type="project" value="UniProtKB-UniRule"/>
</dbReference>
<comment type="caution">
    <text evidence="3">The sequence shown here is derived from an EMBL/GenBank/DDBJ whole genome shotgun (WGS) entry which is preliminary data.</text>
</comment>
<dbReference type="PANTHER" id="PTHR22504:SF0">
    <property type="entry name" value="REPRESSOR OF RNA POLYMERASE III TRANSCRIPTION MAF1 HOMOLOG"/>
    <property type="match status" value="1"/>
</dbReference>
<evidence type="ECO:0000256" key="1">
    <source>
        <dbReference type="PIRNR" id="PIRNR037240"/>
    </source>
</evidence>
<comment type="similarity">
    <text evidence="1">Belongs to the MAF1 family.</text>
</comment>
<dbReference type="GO" id="GO:0005634">
    <property type="term" value="C:nucleus"/>
    <property type="evidence" value="ECO:0007669"/>
    <property type="project" value="UniProtKB-SubCell"/>
</dbReference>
<keyword evidence="1" id="KW-0539">Nucleus</keyword>
<dbReference type="Gene3D" id="3.40.1000.50">
    <property type="entry name" value="Repressor of RNA polymerase III transcription Maf1"/>
    <property type="match status" value="1"/>
</dbReference>
<dbReference type="Proteomes" id="UP001150538">
    <property type="component" value="Unassembled WGS sequence"/>
</dbReference>
<dbReference type="AlphaFoldDB" id="A0A9W8A3P1"/>
<proteinExistence type="inferred from homology"/>
<keyword evidence="1" id="KW-0805">Transcription regulation</keyword>
<evidence type="ECO:0000256" key="2">
    <source>
        <dbReference type="SAM" id="MobiDB-lite"/>
    </source>
</evidence>
<feature type="compositionally biased region" description="Low complexity" evidence="2">
    <location>
        <begin position="251"/>
        <end position="264"/>
    </location>
</feature>
<protein>
    <recommendedName>
        <fullName evidence="1">Repressor of RNA polymerase III transcription MAF1</fullName>
    </recommendedName>
</protein>
<dbReference type="GO" id="GO:0000994">
    <property type="term" value="F:RNA polymerase III core binding"/>
    <property type="evidence" value="ECO:0007669"/>
    <property type="project" value="TreeGrafter"/>
</dbReference>
<evidence type="ECO:0000313" key="3">
    <source>
        <dbReference type="EMBL" id="KAJ1918488.1"/>
    </source>
</evidence>
<dbReference type="OrthoDB" id="277029at2759"/>
<dbReference type="InterPro" id="IPR038564">
    <property type="entry name" value="Maf1_sf"/>
</dbReference>
<reference evidence="3" key="1">
    <citation type="submission" date="2022-07" db="EMBL/GenBank/DDBJ databases">
        <title>Phylogenomic reconstructions and comparative analyses of Kickxellomycotina fungi.</title>
        <authorList>
            <person name="Reynolds N.K."/>
            <person name="Stajich J.E."/>
            <person name="Barry K."/>
            <person name="Grigoriev I.V."/>
            <person name="Crous P."/>
            <person name="Smith M.E."/>
        </authorList>
    </citation>
    <scope>NUCLEOTIDE SEQUENCE</scope>
    <source>
        <strain evidence="3">NBRC 100468</strain>
    </source>
</reference>
<sequence>MKFLQIPTFENINELLKFTTNRRHQLIGRVEAYTCKSAGADKKLYKQLEHRYQVDAEEARLSPEHSSLTTLISPFGPLSQSASRKTLFYLIATLNASFPDYDFRQVYKAIFISLQADQFKKAPSYQMVVNSINTTLMNLDCPFSVGNSEIWEAIDQEIDLDNCDVYTYEPDTESDPYADEGAIMSMYHFFFNKRLKRIVFFTCRCISDKVPVSEFPSEDELCFEFESDVDDDGTIDFALDTPRSRGSRQAKSSSSSLFFKKLSA</sequence>
<comment type="subcellular location">
    <subcellularLocation>
        <location evidence="1">Nucleus</location>
    </subcellularLocation>
</comment>
<dbReference type="EMBL" id="JANBPU010000044">
    <property type="protein sequence ID" value="KAJ1918488.1"/>
    <property type="molecule type" value="Genomic_DNA"/>
</dbReference>